<dbReference type="VEuPathDB" id="CryptoDB:Cvel_9192"/>
<feature type="compositionally biased region" description="Low complexity" evidence="1">
    <location>
        <begin position="172"/>
        <end position="185"/>
    </location>
</feature>
<gene>
    <name evidence="2" type="ORF">Cvel_9192</name>
</gene>
<evidence type="ECO:0000256" key="1">
    <source>
        <dbReference type="SAM" id="MobiDB-lite"/>
    </source>
</evidence>
<feature type="region of interest" description="Disordered" evidence="1">
    <location>
        <begin position="215"/>
        <end position="261"/>
    </location>
</feature>
<dbReference type="PhylomeDB" id="A0A0G4HX29"/>
<feature type="compositionally biased region" description="Low complexity" evidence="1">
    <location>
        <begin position="140"/>
        <end position="155"/>
    </location>
</feature>
<proteinExistence type="predicted"/>
<sequence>MGDFRLSGPTDSALEASLQVSEPADSSDAGENGTDISSAIQQSEEASVFSWTAGINFGNTPPRTVQPAAITLVHALPPPPLAHQYGVSIAPPPPHPACQYGVGILLTALEENSESENAQAPEAAEKEGSQSEFASDVESDSAMNESSSDSDSGPSTGNMSSLRQSVHPPPSEAASSSNPSVASGSGWNPSDDDFQFSQPLVLPFRLAQLLIPAVPTALPPTPSQTPPPSELSGFVASPASGPGQLHDDPALRAQSGEPGGEIMSHTLVCSLSCGQKLTCDKSS</sequence>
<reference evidence="2" key="1">
    <citation type="submission" date="2014-11" db="EMBL/GenBank/DDBJ databases">
        <authorList>
            <person name="Otto D Thomas"/>
            <person name="Naeem Raeece"/>
        </authorList>
    </citation>
    <scope>NUCLEOTIDE SEQUENCE</scope>
</reference>
<name>A0A0G4HX29_9ALVE</name>
<evidence type="ECO:0000313" key="2">
    <source>
        <dbReference type="EMBL" id="CEM49075.1"/>
    </source>
</evidence>
<feature type="region of interest" description="Disordered" evidence="1">
    <location>
        <begin position="1"/>
        <end position="38"/>
    </location>
</feature>
<protein>
    <submittedName>
        <fullName evidence="2">Uncharacterized protein</fullName>
    </submittedName>
</protein>
<dbReference type="AlphaFoldDB" id="A0A0G4HX29"/>
<accession>A0A0G4HX29</accession>
<dbReference type="EMBL" id="CDMZ01004228">
    <property type="protein sequence ID" value="CEM49075.1"/>
    <property type="molecule type" value="Genomic_DNA"/>
</dbReference>
<feature type="region of interest" description="Disordered" evidence="1">
    <location>
        <begin position="112"/>
        <end position="195"/>
    </location>
</feature>
<organism evidence="2">
    <name type="scientific">Chromera velia CCMP2878</name>
    <dbReference type="NCBI Taxonomy" id="1169474"/>
    <lineage>
        <taxon>Eukaryota</taxon>
        <taxon>Sar</taxon>
        <taxon>Alveolata</taxon>
        <taxon>Colpodellida</taxon>
        <taxon>Chromeraceae</taxon>
        <taxon>Chromera</taxon>
    </lineage>
</organism>
<feature type="compositionally biased region" description="Pro residues" evidence="1">
    <location>
        <begin position="217"/>
        <end position="229"/>
    </location>
</feature>